<dbReference type="Proteomes" id="UP001556692">
    <property type="component" value="Unassembled WGS sequence"/>
</dbReference>
<accession>A0ABV3SQQ4</accession>
<proteinExistence type="predicted"/>
<evidence type="ECO:0000256" key="1">
    <source>
        <dbReference type="SAM" id="MobiDB-lite"/>
    </source>
</evidence>
<feature type="compositionally biased region" description="Polar residues" evidence="1">
    <location>
        <begin position="8"/>
        <end position="17"/>
    </location>
</feature>
<sequence>MKIMSGKPQATPNTPHNSEAAEAFRKERAKKGSARENIEEELQEGLEDTFPASDPVSYETTGVPGKPPADREQDK</sequence>
<reference evidence="2 3" key="1">
    <citation type="submission" date="2024-05" db="EMBL/GenBank/DDBJ databases">
        <authorList>
            <person name="Jiang F."/>
        </authorList>
    </citation>
    <scope>NUCLEOTIDE SEQUENCE [LARGE SCALE GENOMIC DNA]</scope>
    <source>
        <strain evidence="2 3">LZ166</strain>
    </source>
</reference>
<feature type="compositionally biased region" description="Acidic residues" evidence="1">
    <location>
        <begin position="38"/>
        <end position="47"/>
    </location>
</feature>
<evidence type="ECO:0000313" key="2">
    <source>
        <dbReference type="EMBL" id="MEX0409127.1"/>
    </source>
</evidence>
<evidence type="ECO:0000313" key="3">
    <source>
        <dbReference type="Proteomes" id="UP001556692"/>
    </source>
</evidence>
<protein>
    <submittedName>
        <fullName evidence="2">Uncharacterized protein</fullName>
    </submittedName>
</protein>
<keyword evidence="3" id="KW-1185">Reference proteome</keyword>
<name>A0ABV3SQQ4_9HYPH</name>
<organism evidence="2 3">
    <name type="scientific">Aquibium pacificus</name>
    <dbReference type="NCBI Taxonomy" id="3153579"/>
    <lineage>
        <taxon>Bacteria</taxon>
        <taxon>Pseudomonadati</taxon>
        <taxon>Pseudomonadota</taxon>
        <taxon>Alphaproteobacteria</taxon>
        <taxon>Hyphomicrobiales</taxon>
        <taxon>Phyllobacteriaceae</taxon>
        <taxon>Aquibium</taxon>
    </lineage>
</organism>
<comment type="caution">
    <text evidence="2">The sequence shown here is derived from an EMBL/GenBank/DDBJ whole genome shotgun (WGS) entry which is preliminary data.</text>
</comment>
<dbReference type="EMBL" id="JBDPGJ010000008">
    <property type="protein sequence ID" value="MEX0409127.1"/>
    <property type="molecule type" value="Genomic_DNA"/>
</dbReference>
<feature type="region of interest" description="Disordered" evidence="1">
    <location>
        <begin position="1"/>
        <end position="75"/>
    </location>
</feature>
<gene>
    <name evidence="2" type="ORF">ABGN05_26135</name>
</gene>